<keyword evidence="1" id="KW-0812">Transmembrane</keyword>
<reference evidence="2 3" key="1">
    <citation type="journal article" date="2015" name="Stand. Genomic Sci.">
        <title>Genomic Encyclopedia of Bacterial and Archaeal Type Strains, Phase III: the genomes of soil and plant-associated and newly described type strains.</title>
        <authorList>
            <person name="Whitman W.B."/>
            <person name="Woyke T."/>
            <person name="Klenk H.P."/>
            <person name="Zhou Y."/>
            <person name="Lilburn T.G."/>
            <person name="Beck B.J."/>
            <person name="De Vos P."/>
            <person name="Vandamme P."/>
            <person name="Eisen J.A."/>
            <person name="Garrity G."/>
            <person name="Hugenholtz P."/>
            <person name="Kyrpides N.C."/>
        </authorList>
    </citation>
    <scope>NUCLEOTIDE SEQUENCE [LARGE SCALE GENOMIC DNA]</scope>
    <source>
        <strain evidence="2 3">CGMCC 1.6844</strain>
    </source>
</reference>
<sequence>MKNLINYLNKHGVFVILPFFTYLVFIIFQKEFNEFERYFFGFFFFFTLLLSNFYFITFHTEKIHQHSENSQGRFKFLAHTLGIVFFLSLTFASYYWCLYDYNNENFINVKNTNHFLEFLYYSFGIFIMNNSSEIQANSLYAKLFVGTEMLTAFITLILILANFKDLKTKKGNIN</sequence>
<evidence type="ECO:0008006" key="4">
    <source>
        <dbReference type="Google" id="ProtNLM"/>
    </source>
</evidence>
<evidence type="ECO:0000313" key="3">
    <source>
        <dbReference type="Proteomes" id="UP000315312"/>
    </source>
</evidence>
<dbReference type="Proteomes" id="UP000315312">
    <property type="component" value="Unassembled WGS sequence"/>
</dbReference>
<feature type="transmembrane region" description="Helical" evidence="1">
    <location>
        <begin position="12"/>
        <end position="32"/>
    </location>
</feature>
<accession>A0A562KS59</accession>
<dbReference type="AlphaFoldDB" id="A0A562KS59"/>
<evidence type="ECO:0000313" key="2">
    <source>
        <dbReference type="EMBL" id="TWH98279.1"/>
    </source>
</evidence>
<organism evidence="2 3">
    <name type="scientific">Flavobacterium cheniae</name>
    <dbReference type="NCBI Taxonomy" id="295428"/>
    <lineage>
        <taxon>Bacteria</taxon>
        <taxon>Pseudomonadati</taxon>
        <taxon>Bacteroidota</taxon>
        <taxon>Flavobacteriia</taxon>
        <taxon>Flavobacteriales</taxon>
        <taxon>Flavobacteriaceae</taxon>
        <taxon>Flavobacterium</taxon>
    </lineage>
</organism>
<keyword evidence="1" id="KW-1133">Transmembrane helix</keyword>
<feature type="transmembrane region" description="Helical" evidence="1">
    <location>
        <begin position="38"/>
        <end position="56"/>
    </location>
</feature>
<gene>
    <name evidence="2" type="ORF">IP97_00228</name>
</gene>
<dbReference type="RefSeq" id="WP_133606654.1">
    <property type="nucleotide sequence ID" value="NZ_SNZC01000001.1"/>
</dbReference>
<comment type="caution">
    <text evidence="2">The sequence shown here is derived from an EMBL/GenBank/DDBJ whole genome shotgun (WGS) entry which is preliminary data.</text>
</comment>
<dbReference type="EMBL" id="VLKM01000001">
    <property type="protein sequence ID" value="TWH98279.1"/>
    <property type="molecule type" value="Genomic_DNA"/>
</dbReference>
<proteinExistence type="predicted"/>
<keyword evidence="3" id="KW-1185">Reference proteome</keyword>
<name>A0A562KS59_9FLAO</name>
<feature type="transmembrane region" description="Helical" evidence="1">
    <location>
        <begin position="139"/>
        <end position="161"/>
    </location>
</feature>
<feature type="transmembrane region" description="Helical" evidence="1">
    <location>
        <begin position="76"/>
        <end position="96"/>
    </location>
</feature>
<protein>
    <recommendedName>
        <fullName evidence="4">Ion channel</fullName>
    </recommendedName>
</protein>
<evidence type="ECO:0000256" key="1">
    <source>
        <dbReference type="SAM" id="Phobius"/>
    </source>
</evidence>
<keyword evidence="1" id="KW-0472">Membrane</keyword>